<dbReference type="PANTHER" id="PTHR35007:SF4">
    <property type="entry name" value="CONSERVED TRANSMEMBRANE PROTEIN-RELATED"/>
    <property type="match status" value="1"/>
</dbReference>
<dbReference type="Proteomes" id="UP001500307">
    <property type="component" value="Unassembled WGS sequence"/>
</dbReference>
<dbReference type="EMBL" id="BAABGU010000012">
    <property type="protein sequence ID" value="GAA4569576.1"/>
    <property type="molecule type" value="Genomic_DNA"/>
</dbReference>
<feature type="region of interest" description="Disordered" evidence="1">
    <location>
        <begin position="230"/>
        <end position="354"/>
    </location>
</feature>
<sequence>MRGLARLGGSVVTGPAWLVTALVVMAAAVVAWPRGGGRTRRRVVLAPLGGPDAEPSVADGHRHHGRLPAGAPAVRHRGPSPVVGRPSSSRPPGRRDPRRPAGVALPDHLRHAAASLWRVAAPTSGPTVGRRARRGAQASRRAALLVGAVSGGIGGGLAGPVAAVVLAAYGALGTRAVLRRRAGRHGDQARRQSLDQLCALAADLRAGLSIMAALGAARSGPVPPGGFARGPLGWVRSGPRTSDWSSADPVTRGGPLPLDALADGLPTSGAPSAAAPKLNGVPPGPLGLGRSAPTSGRRLAGRDAVTGSAPAMQRLMPVARDGGPGGAGRRSASDDRGRGRSAADPENDRSDGPDRVAELVRAAVRLADRTGAPLAELLERIEADARAADRGLAAAAAQAAGARATAWLLAALPLGGIGLGYAIGVDPVAVLLHTPVGGASAVGAVALQIGGLLWAERLGAGPGRVG</sequence>
<gene>
    <name evidence="3" type="ORF">GCM10023176_26490</name>
</gene>
<organism evidence="3 4">
    <name type="scientific">Micromonospora coerulea</name>
    <dbReference type="NCBI Taxonomy" id="47856"/>
    <lineage>
        <taxon>Bacteria</taxon>
        <taxon>Bacillati</taxon>
        <taxon>Actinomycetota</taxon>
        <taxon>Actinomycetes</taxon>
        <taxon>Micromonosporales</taxon>
        <taxon>Micromonosporaceae</taxon>
        <taxon>Micromonospora</taxon>
    </lineage>
</organism>
<feature type="region of interest" description="Disordered" evidence="1">
    <location>
        <begin position="53"/>
        <end position="103"/>
    </location>
</feature>
<evidence type="ECO:0000256" key="2">
    <source>
        <dbReference type="SAM" id="Phobius"/>
    </source>
</evidence>
<dbReference type="PANTHER" id="PTHR35007">
    <property type="entry name" value="INTEGRAL MEMBRANE PROTEIN-RELATED"/>
    <property type="match status" value="1"/>
</dbReference>
<feature type="transmembrane region" description="Helical" evidence="2">
    <location>
        <begin position="143"/>
        <end position="172"/>
    </location>
</feature>
<evidence type="ECO:0000313" key="4">
    <source>
        <dbReference type="Proteomes" id="UP001500307"/>
    </source>
</evidence>
<evidence type="ECO:0000256" key="1">
    <source>
        <dbReference type="SAM" id="MobiDB-lite"/>
    </source>
</evidence>
<feature type="compositionally biased region" description="Low complexity" evidence="1">
    <location>
        <begin position="79"/>
        <end position="91"/>
    </location>
</feature>
<name>A0ABP8SL93_9ACTN</name>
<proteinExistence type="predicted"/>
<reference evidence="4" key="1">
    <citation type="journal article" date="2019" name="Int. J. Syst. Evol. Microbiol.">
        <title>The Global Catalogue of Microorganisms (GCM) 10K type strain sequencing project: providing services to taxonomists for standard genome sequencing and annotation.</title>
        <authorList>
            <consortium name="The Broad Institute Genomics Platform"/>
            <consortium name="The Broad Institute Genome Sequencing Center for Infectious Disease"/>
            <person name="Wu L."/>
            <person name="Ma J."/>
        </authorList>
    </citation>
    <scope>NUCLEOTIDE SEQUENCE [LARGE SCALE GENOMIC DNA]</scope>
    <source>
        <strain evidence="4">JCM 3175</strain>
    </source>
</reference>
<feature type="compositionally biased region" description="Basic and acidic residues" evidence="1">
    <location>
        <begin position="331"/>
        <end position="354"/>
    </location>
</feature>
<protein>
    <recommendedName>
        <fullName evidence="5">Tight adherence protein B</fullName>
    </recommendedName>
</protein>
<feature type="compositionally biased region" description="Low complexity" evidence="1">
    <location>
        <begin position="253"/>
        <end position="266"/>
    </location>
</feature>
<evidence type="ECO:0008006" key="5">
    <source>
        <dbReference type="Google" id="ProtNLM"/>
    </source>
</evidence>
<keyword evidence="2" id="KW-0472">Membrane</keyword>
<keyword evidence="4" id="KW-1185">Reference proteome</keyword>
<evidence type="ECO:0000313" key="3">
    <source>
        <dbReference type="EMBL" id="GAA4569576.1"/>
    </source>
</evidence>
<comment type="caution">
    <text evidence="3">The sequence shown here is derived from an EMBL/GenBank/DDBJ whole genome shotgun (WGS) entry which is preliminary data.</text>
</comment>
<keyword evidence="2" id="KW-1133">Transmembrane helix</keyword>
<feature type="transmembrane region" description="Helical" evidence="2">
    <location>
        <begin position="12"/>
        <end position="32"/>
    </location>
</feature>
<keyword evidence="2" id="KW-0812">Transmembrane</keyword>
<accession>A0ABP8SL93</accession>